<organism evidence="1 2">
    <name type="scientific">Niabella ginsenosidivorans</name>
    <dbReference type="NCBI Taxonomy" id="1176587"/>
    <lineage>
        <taxon>Bacteria</taxon>
        <taxon>Pseudomonadati</taxon>
        <taxon>Bacteroidota</taxon>
        <taxon>Chitinophagia</taxon>
        <taxon>Chitinophagales</taxon>
        <taxon>Chitinophagaceae</taxon>
        <taxon>Niabella</taxon>
    </lineage>
</organism>
<gene>
    <name evidence="1" type="ORF">A8C56_09640</name>
</gene>
<evidence type="ECO:0000313" key="1">
    <source>
        <dbReference type="EMBL" id="ANH81209.1"/>
    </source>
</evidence>
<sequence length="109" mass="11988">MIAEMKRNLIEILFVGGISQLQVQQKDPYEKLLASIKICLKEHGSVNAEYGGDVGSHTGAGYMGISSIANWYAPAGAYWGRSDAAYEKRPIALRKLRKTRWPSVSKTGS</sequence>
<keyword evidence="2" id="KW-1185">Reference proteome</keyword>
<dbReference type="AlphaFoldDB" id="A0A1A9I2C5"/>
<dbReference type="STRING" id="1176587.A8C56_09640"/>
<dbReference type="KEGG" id="nia:A8C56_09640"/>
<accession>A0A1A9I2C5</accession>
<evidence type="ECO:0000313" key="2">
    <source>
        <dbReference type="Proteomes" id="UP000077667"/>
    </source>
</evidence>
<proteinExistence type="predicted"/>
<dbReference type="Proteomes" id="UP000077667">
    <property type="component" value="Chromosome"/>
</dbReference>
<reference evidence="1 2" key="1">
    <citation type="submission" date="2016-05" db="EMBL/GenBank/DDBJ databases">
        <title>Niabella ginsenosidivorans BS26 whole genome sequencing.</title>
        <authorList>
            <person name="Im W.T."/>
            <person name="Siddiqi M.Z."/>
        </authorList>
    </citation>
    <scope>NUCLEOTIDE SEQUENCE [LARGE SCALE GENOMIC DNA]</scope>
    <source>
        <strain evidence="1 2">BS26</strain>
    </source>
</reference>
<protein>
    <submittedName>
        <fullName evidence="1">Uncharacterized protein</fullName>
    </submittedName>
</protein>
<dbReference type="EMBL" id="CP015772">
    <property type="protein sequence ID" value="ANH81209.1"/>
    <property type="molecule type" value="Genomic_DNA"/>
</dbReference>
<name>A0A1A9I2C5_9BACT</name>